<dbReference type="InterPro" id="IPR001567">
    <property type="entry name" value="Pept_M3A_M3B_dom"/>
</dbReference>
<evidence type="ECO:0000256" key="5">
    <source>
        <dbReference type="ARBA" id="ARBA00023049"/>
    </source>
</evidence>
<evidence type="ECO:0000256" key="6">
    <source>
        <dbReference type="RuleBase" id="RU003435"/>
    </source>
</evidence>
<feature type="domain" description="Oligopeptidase F N-terminal" evidence="8">
    <location>
        <begin position="219"/>
        <end position="288"/>
    </location>
</feature>
<dbReference type="GO" id="GO:0046872">
    <property type="term" value="F:metal ion binding"/>
    <property type="evidence" value="ECO:0007669"/>
    <property type="project" value="UniProtKB-UniRule"/>
</dbReference>
<dbReference type="eggNOG" id="COG1164">
    <property type="taxonomic scope" value="Bacteria"/>
</dbReference>
<dbReference type="Proteomes" id="UP000001936">
    <property type="component" value="Chromosome"/>
</dbReference>
<evidence type="ECO:0000313" key="9">
    <source>
        <dbReference type="EMBL" id="ABC92305.1"/>
    </source>
</evidence>
<comment type="similarity">
    <text evidence="6">Belongs to the peptidase M3 family.</text>
</comment>
<keyword evidence="10" id="KW-1185">Reference proteome</keyword>
<dbReference type="KEGG" id="ret:RHE_CH03549"/>
<keyword evidence="2 6" id="KW-0479">Metal-binding</keyword>
<dbReference type="Pfam" id="PF01432">
    <property type="entry name" value="Peptidase_M3"/>
    <property type="match status" value="1"/>
</dbReference>
<accession>Q2K4D1</accession>
<proteinExistence type="inferred from homology"/>
<dbReference type="GO" id="GO:0006508">
    <property type="term" value="P:proteolysis"/>
    <property type="evidence" value="ECO:0007669"/>
    <property type="project" value="UniProtKB-KW"/>
</dbReference>
<dbReference type="CDD" id="cd09610">
    <property type="entry name" value="M3B_PepF"/>
    <property type="match status" value="1"/>
</dbReference>
<dbReference type="InterPro" id="IPR011977">
    <property type="entry name" value="Pept_M3B_clade3"/>
</dbReference>
<evidence type="ECO:0000313" key="10">
    <source>
        <dbReference type="Proteomes" id="UP000001936"/>
    </source>
</evidence>
<dbReference type="EMBL" id="CP000133">
    <property type="protein sequence ID" value="ABC92305.1"/>
    <property type="molecule type" value="Genomic_DNA"/>
</dbReference>
<dbReference type="SUPFAM" id="SSF55486">
    <property type="entry name" value="Metalloproteases ('zincins'), catalytic domain"/>
    <property type="match status" value="1"/>
</dbReference>
<evidence type="ECO:0000259" key="7">
    <source>
        <dbReference type="Pfam" id="PF01432"/>
    </source>
</evidence>
<keyword evidence="4 6" id="KW-0862">Zinc</keyword>
<name>Q2K4D1_RHIEC</name>
<keyword evidence="5 6" id="KW-0482">Metalloprotease</keyword>
<dbReference type="Pfam" id="PF08439">
    <property type="entry name" value="Peptidase_M3_N"/>
    <property type="match status" value="1"/>
</dbReference>
<dbReference type="GO" id="GO:0006518">
    <property type="term" value="P:peptide metabolic process"/>
    <property type="evidence" value="ECO:0007669"/>
    <property type="project" value="TreeGrafter"/>
</dbReference>
<dbReference type="InterPro" id="IPR013647">
    <property type="entry name" value="OligopepF_N_dom"/>
</dbReference>
<dbReference type="HOGENOM" id="CLU_021290_3_0_5"/>
<keyword evidence="3 6" id="KW-0378">Hydrolase</keyword>
<dbReference type="InterPro" id="IPR042088">
    <property type="entry name" value="OligoPept_F_C"/>
</dbReference>
<feature type="domain" description="Peptidase M3A/M3B catalytic" evidence="7">
    <location>
        <begin position="303"/>
        <end position="683"/>
    </location>
</feature>
<organism evidence="9 10">
    <name type="scientific">Rhizobium etli (strain ATCC 51251 / DSM 11541 / JCM 21823 / NBRC 15573 / CFN 42)</name>
    <dbReference type="NCBI Taxonomy" id="347834"/>
    <lineage>
        <taxon>Bacteria</taxon>
        <taxon>Pseudomonadati</taxon>
        <taxon>Pseudomonadota</taxon>
        <taxon>Alphaproteobacteria</taxon>
        <taxon>Hyphomicrobiales</taxon>
        <taxon>Rhizobiaceae</taxon>
        <taxon>Rhizobium/Agrobacterium group</taxon>
        <taxon>Rhizobium</taxon>
    </lineage>
</organism>
<dbReference type="AlphaFoldDB" id="Q2K4D1"/>
<comment type="cofactor">
    <cofactor evidence="6">
        <name>Zn(2+)</name>
        <dbReference type="ChEBI" id="CHEBI:29105"/>
    </cofactor>
    <text evidence="6">Binds 1 zinc ion.</text>
</comment>
<dbReference type="Gene3D" id="1.20.140.70">
    <property type="entry name" value="Oligopeptidase f, N-terminal domain"/>
    <property type="match status" value="1"/>
</dbReference>
<evidence type="ECO:0000256" key="4">
    <source>
        <dbReference type="ARBA" id="ARBA00022833"/>
    </source>
</evidence>
<reference evidence="9 10" key="1">
    <citation type="journal article" date="2006" name="Proc. Natl. Acad. Sci. U.S.A.">
        <title>The partitioned Rhizobium etli genome: genetic and metabolic redundancy in seven interacting replicons.</title>
        <authorList>
            <person name="Gonzalez V."/>
            <person name="Santamaria R.I."/>
            <person name="Bustos P."/>
            <person name="Hernandez-Gonzalez I."/>
            <person name="Medrano-Soto A."/>
            <person name="Moreno-Hagelsieb G."/>
            <person name="Janga S.C."/>
            <person name="Ramirez M.A."/>
            <person name="Jimenez-Jacinto V."/>
            <person name="Collado-Vides J."/>
            <person name="Davila G."/>
        </authorList>
    </citation>
    <scope>NUCLEOTIDE SEQUENCE [LARGE SCALE GENOMIC DNA]</scope>
    <source>
        <strain evidence="10">ATCC 51251 / DSM 11541 / JCM 21823 / NBRC 15573 / CFN 42</strain>
    </source>
</reference>
<evidence type="ECO:0000256" key="2">
    <source>
        <dbReference type="ARBA" id="ARBA00022723"/>
    </source>
</evidence>
<dbReference type="InterPro" id="IPR045090">
    <property type="entry name" value="Pept_M3A_M3B"/>
</dbReference>
<evidence type="ECO:0000256" key="3">
    <source>
        <dbReference type="ARBA" id="ARBA00022801"/>
    </source>
</evidence>
<protein>
    <submittedName>
        <fullName evidence="9">Oligoendopeptidase F protein</fullName>
    </submittedName>
</protein>
<dbReference type="PANTHER" id="PTHR11804:SF5">
    <property type="entry name" value="OLIGOENDOPEPTIDASE F"/>
    <property type="match status" value="1"/>
</dbReference>
<keyword evidence="1 6" id="KW-0645">Protease</keyword>
<gene>
    <name evidence="9" type="primary">pepF</name>
    <name evidence="9" type="ordered locus">RHE_CH03549</name>
</gene>
<dbReference type="NCBIfam" id="TIGR02290">
    <property type="entry name" value="M3_fam_3"/>
    <property type="match status" value="1"/>
</dbReference>
<dbReference type="Gene3D" id="1.10.1370.20">
    <property type="entry name" value="Oligoendopeptidase f, C-terminal domain"/>
    <property type="match status" value="1"/>
</dbReference>
<evidence type="ECO:0000259" key="8">
    <source>
        <dbReference type="Pfam" id="PF08439"/>
    </source>
</evidence>
<dbReference type="PANTHER" id="PTHR11804">
    <property type="entry name" value="PROTEASE M3 THIMET OLIGOPEPTIDASE-RELATED"/>
    <property type="match status" value="1"/>
</dbReference>
<evidence type="ECO:0000256" key="1">
    <source>
        <dbReference type="ARBA" id="ARBA00022670"/>
    </source>
</evidence>
<dbReference type="GO" id="GO:0004222">
    <property type="term" value="F:metalloendopeptidase activity"/>
    <property type="evidence" value="ECO:0007669"/>
    <property type="project" value="InterPro"/>
</dbReference>
<sequence>MSCSLELIVTGHCRSTSCETMKRTLAERLEHPVLRNNCILTIAKTRFRAEARPFKRRKALDAGPSRAYSNRPVIKWRGIAPMKIEPLHAGFFFSPAAPAGAAADPALGDLPVWKLQDLYPSATSTAFVADMEKAGKAAIAFEEKWKGKLAEAAVMTGAEGIGAALKEYEALDDIMGRLGSFAGLTYFSDTTNPANGKLYGDVQAKITEFSGHLLFFALELNRIDDAVIDACMAKDPDAGHYRPWLIDLRKDKPYQLDDRLEQLFLEKSMTSASAFNRLFDETMAELRYEIDGEKVPLEVALNMLQEKDPEVRRKAAMALAETFKANIRIFTLITNTLAKDKDISDRWRGFEDIADSRHLANRVEREVVDALAAAVREAYPRLSHRYYKMKAKWLGMEQMNFWDRNAPLPETSSAVISWSDAKDTVLSAYGNFAAEMADIARRFFDEQWIDAPVRPGKAPGAFAHPTVPSAHPYVLVNYMGKPRDVMTLAHELGHGVHQVLAGAQGALMCQTPLTLAETASVFGEMLTFRALLEKTTDRRERKAMLAQKVEDMINTVVRQIAFYEFERKLHTARKAGELTAEDIGELWLSVQSESLGPAINISEGYETYWAYIPHFIHSPFYVYAYAFGDCLVNSLYAVYQKTEKGFQEKYFELLKAGGTKHHSELLKPFGLDATDPSFWSQGLSMIEGLIDELETLDRA</sequence>